<accession>A0A1G7L319</accession>
<evidence type="ECO:0000256" key="5">
    <source>
        <dbReference type="ARBA" id="ARBA00022723"/>
    </source>
</evidence>
<dbReference type="SUPFAM" id="SSF55811">
    <property type="entry name" value="Nudix"/>
    <property type="match status" value="1"/>
</dbReference>
<comment type="similarity">
    <text evidence="2 17">Belongs to the Nudix hydrolase family.</text>
</comment>
<dbReference type="Gene3D" id="3.90.79.10">
    <property type="entry name" value="Nucleoside Triphosphate Pyrophosphohydrolase"/>
    <property type="match status" value="1"/>
</dbReference>
<comment type="cofactor">
    <cofactor evidence="1">
        <name>Mg(2+)</name>
        <dbReference type="ChEBI" id="CHEBI:18420"/>
    </cofactor>
</comment>
<dbReference type="GO" id="GO:0006260">
    <property type="term" value="P:DNA replication"/>
    <property type="evidence" value="ECO:0007669"/>
    <property type="project" value="UniProtKB-KW"/>
</dbReference>
<keyword evidence="9" id="KW-0234">DNA repair</keyword>
<keyword evidence="3" id="KW-0515">Mutator protein</keyword>
<feature type="domain" description="Nudix hydrolase" evidence="18">
    <location>
        <begin position="1"/>
        <end position="129"/>
    </location>
</feature>
<comment type="catalytic activity">
    <reaction evidence="11">
        <text>8-oxo-GTP + H2O = 8-oxo-GMP + diphosphate + H(+)</text>
        <dbReference type="Rhea" id="RHEA:67616"/>
        <dbReference type="ChEBI" id="CHEBI:15377"/>
        <dbReference type="ChEBI" id="CHEBI:15378"/>
        <dbReference type="ChEBI" id="CHEBI:33019"/>
        <dbReference type="ChEBI" id="CHEBI:143553"/>
        <dbReference type="ChEBI" id="CHEBI:145694"/>
    </reaction>
</comment>
<sequence>MRQIAVAAGIVWRGGLFLAAQRPEGKPLAGYWEFPGGKVEAGERPEQALRRELAEELGIGVRQAALWRTVEHCYAERGLQVRLHFFHVTAFSGEPCPEEGQQLRWISPAEAAELDFLPADAGVLRQLAQPE</sequence>
<keyword evidence="6" id="KW-0227">DNA damage</keyword>
<evidence type="ECO:0000313" key="20">
    <source>
        <dbReference type="Proteomes" id="UP000199355"/>
    </source>
</evidence>
<dbReference type="OrthoDB" id="9810648at2"/>
<dbReference type="RefSeq" id="WP_092153217.1">
    <property type="nucleotide sequence ID" value="NZ_FNBX01000005.1"/>
</dbReference>
<dbReference type="EMBL" id="FNBX01000005">
    <property type="protein sequence ID" value="SDF43843.1"/>
    <property type="molecule type" value="Genomic_DNA"/>
</dbReference>
<organism evidence="19 20">
    <name type="scientific">Desulfovibrio legallii</name>
    <dbReference type="NCBI Taxonomy" id="571438"/>
    <lineage>
        <taxon>Bacteria</taxon>
        <taxon>Pseudomonadati</taxon>
        <taxon>Thermodesulfobacteriota</taxon>
        <taxon>Desulfovibrionia</taxon>
        <taxon>Desulfovibrionales</taxon>
        <taxon>Desulfovibrionaceae</taxon>
        <taxon>Desulfovibrio</taxon>
    </lineage>
</organism>
<dbReference type="EC" id="3.6.1.55" evidence="12"/>
<dbReference type="Pfam" id="PF00293">
    <property type="entry name" value="NUDIX"/>
    <property type="match status" value="1"/>
</dbReference>
<dbReference type="GO" id="GO:0035539">
    <property type="term" value="F:8-oxo-7,8-dihydrodeoxyguanosine triphosphate pyrophosphatase activity"/>
    <property type="evidence" value="ECO:0007669"/>
    <property type="project" value="UniProtKB-EC"/>
</dbReference>
<dbReference type="PANTHER" id="PTHR47707">
    <property type="entry name" value="8-OXO-DGTP DIPHOSPHATASE"/>
    <property type="match status" value="1"/>
</dbReference>
<evidence type="ECO:0000256" key="1">
    <source>
        <dbReference type="ARBA" id="ARBA00001946"/>
    </source>
</evidence>
<dbReference type="GO" id="GO:0044716">
    <property type="term" value="F:8-oxo-GDP phosphatase activity"/>
    <property type="evidence" value="ECO:0007669"/>
    <property type="project" value="TreeGrafter"/>
</dbReference>
<evidence type="ECO:0000256" key="15">
    <source>
        <dbReference type="ARBA" id="ARBA00041979"/>
    </source>
</evidence>
<evidence type="ECO:0000256" key="16">
    <source>
        <dbReference type="ARBA" id="ARBA00042798"/>
    </source>
</evidence>
<keyword evidence="8" id="KW-0460">Magnesium</keyword>
<name>A0A1G7L319_9BACT</name>
<evidence type="ECO:0000256" key="9">
    <source>
        <dbReference type="ARBA" id="ARBA00023204"/>
    </source>
</evidence>
<keyword evidence="4" id="KW-0235">DNA replication</keyword>
<evidence type="ECO:0000256" key="13">
    <source>
        <dbReference type="ARBA" id="ARBA00040794"/>
    </source>
</evidence>
<evidence type="ECO:0000256" key="8">
    <source>
        <dbReference type="ARBA" id="ARBA00022842"/>
    </source>
</evidence>
<dbReference type="GO" id="GO:0008413">
    <property type="term" value="F:8-oxo-7,8-dihydroguanosine triphosphate pyrophosphatase activity"/>
    <property type="evidence" value="ECO:0007669"/>
    <property type="project" value="TreeGrafter"/>
</dbReference>
<evidence type="ECO:0000256" key="17">
    <source>
        <dbReference type="RuleBase" id="RU003476"/>
    </source>
</evidence>
<dbReference type="GO" id="GO:0006281">
    <property type="term" value="P:DNA repair"/>
    <property type="evidence" value="ECO:0007669"/>
    <property type="project" value="UniProtKB-KW"/>
</dbReference>
<evidence type="ECO:0000256" key="2">
    <source>
        <dbReference type="ARBA" id="ARBA00005582"/>
    </source>
</evidence>
<evidence type="ECO:0000256" key="10">
    <source>
        <dbReference type="ARBA" id="ARBA00035861"/>
    </source>
</evidence>
<dbReference type="InterPro" id="IPR020476">
    <property type="entry name" value="Nudix_hydrolase"/>
</dbReference>
<evidence type="ECO:0000256" key="12">
    <source>
        <dbReference type="ARBA" id="ARBA00038905"/>
    </source>
</evidence>
<evidence type="ECO:0000256" key="14">
    <source>
        <dbReference type="ARBA" id="ARBA00041592"/>
    </source>
</evidence>
<dbReference type="Proteomes" id="UP000199355">
    <property type="component" value="Unassembled WGS sequence"/>
</dbReference>
<dbReference type="InterPro" id="IPR020084">
    <property type="entry name" value="NUDIX_hydrolase_CS"/>
</dbReference>
<dbReference type="GO" id="GO:0046872">
    <property type="term" value="F:metal ion binding"/>
    <property type="evidence" value="ECO:0007669"/>
    <property type="project" value="UniProtKB-KW"/>
</dbReference>
<evidence type="ECO:0000256" key="3">
    <source>
        <dbReference type="ARBA" id="ARBA00022457"/>
    </source>
</evidence>
<dbReference type="GO" id="GO:0044715">
    <property type="term" value="F:8-oxo-dGDP phosphatase activity"/>
    <property type="evidence" value="ECO:0007669"/>
    <property type="project" value="TreeGrafter"/>
</dbReference>
<evidence type="ECO:0000256" key="11">
    <source>
        <dbReference type="ARBA" id="ARBA00036904"/>
    </source>
</evidence>
<dbReference type="InterPro" id="IPR047127">
    <property type="entry name" value="MutT-like"/>
</dbReference>
<dbReference type="PRINTS" id="PR00502">
    <property type="entry name" value="NUDIXFAMILY"/>
</dbReference>
<keyword evidence="7 17" id="KW-0378">Hydrolase</keyword>
<dbReference type="STRING" id="571438.SAMN05192586_105102"/>
<keyword evidence="20" id="KW-1185">Reference proteome</keyword>
<dbReference type="PANTHER" id="PTHR47707:SF1">
    <property type="entry name" value="NUDIX HYDROLASE FAMILY PROTEIN"/>
    <property type="match status" value="1"/>
</dbReference>
<reference evidence="20" key="1">
    <citation type="submission" date="2016-10" db="EMBL/GenBank/DDBJ databases">
        <authorList>
            <person name="Varghese N."/>
            <person name="Submissions S."/>
        </authorList>
    </citation>
    <scope>NUCLEOTIDE SEQUENCE [LARGE SCALE GENOMIC DNA]</scope>
    <source>
        <strain evidence="20">KHC7</strain>
    </source>
</reference>
<proteinExistence type="inferred from homology"/>
<evidence type="ECO:0000259" key="18">
    <source>
        <dbReference type="PROSITE" id="PS51462"/>
    </source>
</evidence>
<evidence type="ECO:0000256" key="4">
    <source>
        <dbReference type="ARBA" id="ARBA00022705"/>
    </source>
</evidence>
<keyword evidence="5" id="KW-0479">Metal-binding</keyword>
<dbReference type="InterPro" id="IPR000086">
    <property type="entry name" value="NUDIX_hydrolase_dom"/>
</dbReference>
<dbReference type="CDD" id="cd03425">
    <property type="entry name" value="NUDIX_MutT_NudA_like"/>
    <property type="match status" value="1"/>
</dbReference>
<evidence type="ECO:0000256" key="6">
    <source>
        <dbReference type="ARBA" id="ARBA00022763"/>
    </source>
</evidence>
<evidence type="ECO:0000313" key="19">
    <source>
        <dbReference type="EMBL" id="SDF43843.1"/>
    </source>
</evidence>
<dbReference type="PROSITE" id="PS00893">
    <property type="entry name" value="NUDIX_BOX"/>
    <property type="match status" value="1"/>
</dbReference>
<evidence type="ECO:0000256" key="7">
    <source>
        <dbReference type="ARBA" id="ARBA00022801"/>
    </source>
</evidence>
<gene>
    <name evidence="19" type="ORF">SAMN05192586_105102</name>
</gene>
<dbReference type="PROSITE" id="PS51462">
    <property type="entry name" value="NUDIX"/>
    <property type="match status" value="1"/>
</dbReference>
<dbReference type="AlphaFoldDB" id="A0A1G7L319"/>
<comment type="catalytic activity">
    <reaction evidence="10">
        <text>8-oxo-dGTP + H2O = 8-oxo-dGMP + diphosphate + H(+)</text>
        <dbReference type="Rhea" id="RHEA:31575"/>
        <dbReference type="ChEBI" id="CHEBI:15377"/>
        <dbReference type="ChEBI" id="CHEBI:15378"/>
        <dbReference type="ChEBI" id="CHEBI:33019"/>
        <dbReference type="ChEBI" id="CHEBI:63224"/>
        <dbReference type="ChEBI" id="CHEBI:77896"/>
        <dbReference type="EC" id="3.6.1.55"/>
    </reaction>
</comment>
<protein>
    <recommendedName>
        <fullName evidence="13">8-oxo-dGTP diphosphatase</fullName>
        <ecNumber evidence="12">3.6.1.55</ecNumber>
    </recommendedName>
    <alternativeName>
        <fullName evidence="16">7,8-dihydro-8-oxoguanine-triphosphatase</fullName>
    </alternativeName>
    <alternativeName>
        <fullName evidence="15">Mutator protein MutT</fullName>
    </alternativeName>
    <alternativeName>
        <fullName evidence="14">dGTP pyrophosphohydrolase</fullName>
    </alternativeName>
</protein>
<dbReference type="InterPro" id="IPR015797">
    <property type="entry name" value="NUDIX_hydrolase-like_dom_sf"/>
</dbReference>